<evidence type="ECO:0000313" key="2">
    <source>
        <dbReference type="EMBL" id="KAK9011431.1"/>
    </source>
</evidence>
<feature type="compositionally biased region" description="Polar residues" evidence="1">
    <location>
        <begin position="1"/>
        <end position="19"/>
    </location>
</feature>
<evidence type="ECO:0000313" key="3">
    <source>
        <dbReference type="Proteomes" id="UP001396334"/>
    </source>
</evidence>
<dbReference type="EMBL" id="JBBPBN010000023">
    <property type="protein sequence ID" value="KAK9011431.1"/>
    <property type="molecule type" value="Genomic_DNA"/>
</dbReference>
<organism evidence="2 3">
    <name type="scientific">Hibiscus sabdariffa</name>
    <name type="common">roselle</name>
    <dbReference type="NCBI Taxonomy" id="183260"/>
    <lineage>
        <taxon>Eukaryota</taxon>
        <taxon>Viridiplantae</taxon>
        <taxon>Streptophyta</taxon>
        <taxon>Embryophyta</taxon>
        <taxon>Tracheophyta</taxon>
        <taxon>Spermatophyta</taxon>
        <taxon>Magnoliopsida</taxon>
        <taxon>eudicotyledons</taxon>
        <taxon>Gunneridae</taxon>
        <taxon>Pentapetalae</taxon>
        <taxon>rosids</taxon>
        <taxon>malvids</taxon>
        <taxon>Malvales</taxon>
        <taxon>Malvaceae</taxon>
        <taxon>Malvoideae</taxon>
        <taxon>Hibiscus</taxon>
    </lineage>
</organism>
<comment type="caution">
    <text evidence="2">The sequence shown here is derived from an EMBL/GenBank/DDBJ whole genome shotgun (WGS) entry which is preliminary data.</text>
</comment>
<evidence type="ECO:0000256" key="1">
    <source>
        <dbReference type="SAM" id="MobiDB-lite"/>
    </source>
</evidence>
<dbReference type="Proteomes" id="UP001396334">
    <property type="component" value="Unassembled WGS sequence"/>
</dbReference>
<gene>
    <name evidence="2" type="ORF">V6N11_044282</name>
</gene>
<feature type="region of interest" description="Disordered" evidence="1">
    <location>
        <begin position="1"/>
        <end position="40"/>
    </location>
</feature>
<name>A0ABR2REQ9_9ROSI</name>
<accession>A0ABR2REQ9</accession>
<keyword evidence="3" id="KW-1185">Reference proteome</keyword>
<sequence>MTTTGNPSVLLTPLTTTRHPSVPMGPSSYENPGGRPPELPLSVSIYSAKERSASQSLLDDQRMAKKGKNVDDQDTSMVAGTGVPDATKSTLYASGVSEGIKDADQDSDTGFVGDKVEISAEDVIMNRYHQAVKIVEGAG</sequence>
<reference evidence="2 3" key="1">
    <citation type="journal article" date="2024" name="G3 (Bethesda)">
        <title>Genome assembly of Hibiscus sabdariffa L. provides insights into metabolisms of medicinal natural products.</title>
        <authorList>
            <person name="Kim T."/>
        </authorList>
    </citation>
    <scope>NUCLEOTIDE SEQUENCE [LARGE SCALE GENOMIC DNA]</scope>
    <source>
        <strain evidence="2">TK-2024</strain>
        <tissue evidence="2">Old leaves</tissue>
    </source>
</reference>
<proteinExistence type="predicted"/>
<protein>
    <submittedName>
        <fullName evidence="2">Uncharacterized protein</fullName>
    </submittedName>
</protein>